<reference evidence="3" key="1">
    <citation type="journal article" date="2017" name="Front. Plant Sci.">
        <title>Climate Clever Clovers: New Paradigm to Reduce the Environmental Footprint of Ruminants by Breeding Low Methanogenic Forages Utilizing Haplotype Variation.</title>
        <authorList>
            <person name="Kaur P."/>
            <person name="Appels R."/>
            <person name="Bayer P.E."/>
            <person name="Keeble-Gagnere G."/>
            <person name="Wang J."/>
            <person name="Hirakawa H."/>
            <person name="Shirasawa K."/>
            <person name="Vercoe P."/>
            <person name="Stefanova K."/>
            <person name="Durmic Z."/>
            <person name="Nichols P."/>
            <person name="Revell C."/>
            <person name="Isobe S.N."/>
            <person name="Edwards D."/>
            <person name="Erskine W."/>
        </authorList>
    </citation>
    <scope>NUCLEOTIDE SEQUENCE [LARGE SCALE GENOMIC DNA]</scope>
    <source>
        <strain evidence="3">cv. Daliak</strain>
    </source>
</reference>
<dbReference type="PANTHER" id="PTHR11439:SF442">
    <property type="entry name" value="CYSTEINE-RICH RLK (RECEPTOR-LIKE PROTEIN KINASE) 8"/>
    <property type="match status" value="1"/>
</dbReference>
<dbReference type="OrthoDB" id="1726046at2759"/>
<accession>A0A2Z6NEC0</accession>
<feature type="compositionally biased region" description="Basic residues" evidence="1">
    <location>
        <begin position="346"/>
        <end position="362"/>
    </location>
</feature>
<evidence type="ECO:0000313" key="3">
    <source>
        <dbReference type="Proteomes" id="UP000242715"/>
    </source>
</evidence>
<feature type="compositionally biased region" description="Polar residues" evidence="1">
    <location>
        <begin position="261"/>
        <end position="271"/>
    </location>
</feature>
<dbReference type="Proteomes" id="UP000242715">
    <property type="component" value="Unassembled WGS sequence"/>
</dbReference>
<dbReference type="PANTHER" id="PTHR11439">
    <property type="entry name" value="GAG-POL-RELATED RETROTRANSPOSON"/>
    <property type="match status" value="1"/>
</dbReference>
<feature type="compositionally biased region" description="Polar residues" evidence="1">
    <location>
        <begin position="191"/>
        <end position="244"/>
    </location>
</feature>
<evidence type="ECO:0000256" key="1">
    <source>
        <dbReference type="SAM" id="MobiDB-lite"/>
    </source>
</evidence>
<name>A0A2Z6NEC0_TRISU</name>
<feature type="region of interest" description="Disordered" evidence="1">
    <location>
        <begin position="334"/>
        <end position="362"/>
    </location>
</feature>
<organism evidence="2 3">
    <name type="scientific">Trifolium subterraneum</name>
    <name type="common">Subterranean clover</name>
    <dbReference type="NCBI Taxonomy" id="3900"/>
    <lineage>
        <taxon>Eukaryota</taxon>
        <taxon>Viridiplantae</taxon>
        <taxon>Streptophyta</taxon>
        <taxon>Embryophyta</taxon>
        <taxon>Tracheophyta</taxon>
        <taxon>Spermatophyta</taxon>
        <taxon>Magnoliopsida</taxon>
        <taxon>eudicotyledons</taxon>
        <taxon>Gunneridae</taxon>
        <taxon>Pentapetalae</taxon>
        <taxon>rosids</taxon>
        <taxon>fabids</taxon>
        <taxon>Fabales</taxon>
        <taxon>Fabaceae</taxon>
        <taxon>Papilionoideae</taxon>
        <taxon>50 kb inversion clade</taxon>
        <taxon>NPAAA clade</taxon>
        <taxon>Hologalegina</taxon>
        <taxon>IRL clade</taxon>
        <taxon>Trifolieae</taxon>
        <taxon>Trifolium</taxon>
    </lineage>
</organism>
<feature type="region of interest" description="Disordered" evidence="1">
    <location>
        <begin position="1"/>
        <end position="25"/>
    </location>
</feature>
<protein>
    <recommendedName>
        <fullName evidence="4">Reverse transcriptase Ty1/copia-type domain-containing protein</fullName>
    </recommendedName>
</protein>
<dbReference type="EMBL" id="DF973949">
    <property type="protein sequence ID" value="GAU42964.1"/>
    <property type="molecule type" value="Genomic_DNA"/>
</dbReference>
<sequence>MNEAKIMSTPMHPSTSLDKDEKGKDVSEKEYRGMIGSLLYLTASRPDIVFAVGLCARFQTSPKESHLIAVKRNFRYLVGTPDVGLWYKKGSHFDLQAYCDADYAGDKIERKSRSGACQFLGEALVSWCCRKQNTIALSTTEAEYVAASNCCSQVIWIKNQLEDFSLRPFRERSLNHVLKHDQTNNERENTPEIQSSPITTNIQITVDNPPNPQNSPNTVFQSSPSKSPENSPINLTQNQPSSPVDSPKHSPTPENEEDDSPSPTASISSPKDSPPVLVKMKKSKSFDSSKIRRSSRIMSGAGKKPVVDTTVHVLDKSDSEINLLEKEIDDFELEPVTSTKSEPVKPKKSPTPKKKKVKTAVKAPRTKKKIAVKKSKEKLLPAPLIQPEDEEIFEKYWMTKPVAVSRLYNFAELSIGGVDLEKFVEPFEWKNPRPNNLLNPTSLIYLSHTDYEGVTQLVVTYQLEPMVTMMKDFGIKAYSLNTL</sequence>
<evidence type="ECO:0000313" key="2">
    <source>
        <dbReference type="EMBL" id="GAU42964.1"/>
    </source>
</evidence>
<feature type="region of interest" description="Disordered" evidence="1">
    <location>
        <begin position="178"/>
        <end position="303"/>
    </location>
</feature>
<proteinExistence type="predicted"/>
<keyword evidence="3" id="KW-1185">Reference proteome</keyword>
<evidence type="ECO:0008006" key="4">
    <source>
        <dbReference type="Google" id="ProtNLM"/>
    </source>
</evidence>
<gene>
    <name evidence="2" type="ORF">TSUD_143010</name>
</gene>
<dbReference type="AlphaFoldDB" id="A0A2Z6NEC0"/>
<dbReference type="CDD" id="cd09272">
    <property type="entry name" value="RNase_HI_RT_Ty1"/>
    <property type="match status" value="1"/>
</dbReference>
<feature type="compositionally biased region" description="Basic and acidic residues" evidence="1">
    <location>
        <begin position="178"/>
        <end position="190"/>
    </location>
</feature>